<name>A0A0E9PLL5_ANGAN</name>
<proteinExistence type="predicted"/>
<dbReference type="EMBL" id="GBXM01103056">
    <property type="protein sequence ID" value="JAH05521.1"/>
    <property type="molecule type" value="Transcribed_RNA"/>
</dbReference>
<sequence>MGLIGYFPSNLVTEMQVYQEGTEKMPTTVSGNTDG</sequence>
<protein>
    <submittedName>
        <fullName evidence="1">Uncharacterized protein</fullName>
    </submittedName>
</protein>
<reference evidence="1" key="2">
    <citation type="journal article" date="2015" name="Fish Shellfish Immunol.">
        <title>Early steps in the European eel (Anguilla anguilla)-Vibrio vulnificus interaction in the gills: Role of the RtxA13 toxin.</title>
        <authorList>
            <person name="Callol A."/>
            <person name="Pajuelo D."/>
            <person name="Ebbesson L."/>
            <person name="Teles M."/>
            <person name="MacKenzie S."/>
            <person name="Amaro C."/>
        </authorList>
    </citation>
    <scope>NUCLEOTIDE SEQUENCE</scope>
</reference>
<reference evidence="1" key="1">
    <citation type="submission" date="2014-11" db="EMBL/GenBank/DDBJ databases">
        <authorList>
            <person name="Amaro Gonzalez C."/>
        </authorList>
    </citation>
    <scope>NUCLEOTIDE SEQUENCE</scope>
</reference>
<organism evidence="1">
    <name type="scientific">Anguilla anguilla</name>
    <name type="common">European freshwater eel</name>
    <name type="synonym">Muraena anguilla</name>
    <dbReference type="NCBI Taxonomy" id="7936"/>
    <lineage>
        <taxon>Eukaryota</taxon>
        <taxon>Metazoa</taxon>
        <taxon>Chordata</taxon>
        <taxon>Craniata</taxon>
        <taxon>Vertebrata</taxon>
        <taxon>Euteleostomi</taxon>
        <taxon>Actinopterygii</taxon>
        <taxon>Neopterygii</taxon>
        <taxon>Teleostei</taxon>
        <taxon>Anguilliformes</taxon>
        <taxon>Anguillidae</taxon>
        <taxon>Anguilla</taxon>
    </lineage>
</organism>
<accession>A0A0E9PLL5</accession>
<evidence type="ECO:0000313" key="1">
    <source>
        <dbReference type="EMBL" id="JAH05521.1"/>
    </source>
</evidence>
<dbReference type="AlphaFoldDB" id="A0A0E9PLL5"/>